<dbReference type="Proteomes" id="UP000471216">
    <property type="component" value="Unassembled WGS sequence"/>
</dbReference>
<evidence type="ECO:0000313" key="8">
    <source>
        <dbReference type="Proteomes" id="UP000195950"/>
    </source>
</evidence>
<dbReference type="RefSeq" id="WP_057320044.1">
    <property type="nucleotide sequence ID" value="NZ_CYXP01000016.1"/>
</dbReference>
<dbReference type="EMBL" id="NFJX01000039">
    <property type="protein sequence ID" value="OUP13372.1"/>
    <property type="molecule type" value="Genomic_DNA"/>
</dbReference>
<reference evidence="5" key="3">
    <citation type="journal article" date="2018" name="BMC Genomics">
        <title>Whole genome sequencing and function prediction of 133 gut anaerobes isolated from chicken caecum in pure cultures.</title>
        <authorList>
            <person name="Medvecky M."/>
            <person name="Cejkova D."/>
            <person name="Polansky O."/>
            <person name="Karasova D."/>
            <person name="Kubasova T."/>
            <person name="Cizek A."/>
            <person name="Rychlik I."/>
        </authorList>
    </citation>
    <scope>NUCLEOTIDE SEQUENCE</scope>
    <source>
        <strain evidence="5">An199</strain>
    </source>
</reference>
<organism evidence="2 6">
    <name type="scientific">Parabacteroides distasonis</name>
    <dbReference type="NCBI Taxonomy" id="823"/>
    <lineage>
        <taxon>Bacteria</taxon>
        <taxon>Pseudomonadati</taxon>
        <taxon>Bacteroidota</taxon>
        <taxon>Bacteroidia</taxon>
        <taxon>Bacteroidales</taxon>
        <taxon>Tannerellaceae</taxon>
        <taxon>Parabacteroides</taxon>
    </lineage>
</organism>
<evidence type="ECO:0000313" key="1">
    <source>
        <dbReference type="EMBL" id="CUN33255.1"/>
    </source>
</evidence>
<dbReference type="EMBL" id="CYXP01000016">
    <property type="protein sequence ID" value="CUN33255.1"/>
    <property type="molecule type" value="Genomic_DNA"/>
</dbReference>
<dbReference type="Proteomes" id="UP001198806">
    <property type="component" value="Unassembled WGS sequence"/>
</dbReference>
<gene>
    <name evidence="5" type="ORF">B5F32_21115</name>
    <name evidence="1" type="ORF">ERS852429_04325</name>
    <name evidence="2" type="ORF">ERS852560_03917</name>
    <name evidence="4" type="ORF">GKD54_21330</name>
    <name evidence="3" type="ORF">LI194_10475</name>
</gene>
<evidence type="ECO:0000313" key="7">
    <source>
        <dbReference type="Proteomes" id="UP000095591"/>
    </source>
</evidence>
<dbReference type="EMBL" id="WKMX01000028">
    <property type="protein sequence ID" value="MRZ08692.1"/>
    <property type="molecule type" value="Genomic_DNA"/>
</dbReference>
<evidence type="ECO:0000313" key="2">
    <source>
        <dbReference type="EMBL" id="CUQ53680.1"/>
    </source>
</evidence>
<name>A0A174XBH8_PARDI</name>
<reference evidence="8" key="2">
    <citation type="submission" date="2017-04" db="EMBL/GenBank/DDBJ databases">
        <title>Function of individual gut microbiota members based on whole genome sequencing of pure cultures obtained from chicken caecum.</title>
        <authorList>
            <person name="Medvecky M."/>
            <person name="Cejkova D."/>
            <person name="Polansky O."/>
            <person name="Karasova D."/>
            <person name="Kubasova T."/>
            <person name="Cizek A."/>
            <person name="Rychlik I."/>
        </authorList>
    </citation>
    <scope>NUCLEOTIDE SEQUENCE [LARGE SCALE GENOMIC DNA]</scope>
    <source>
        <strain evidence="8">An199</strain>
    </source>
</reference>
<dbReference type="EMBL" id="JAJCNI010000011">
    <property type="protein sequence ID" value="MCB6518222.1"/>
    <property type="molecule type" value="Genomic_DNA"/>
</dbReference>
<reference evidence="6 7" key="1">
    <citation type="submission" date="2015-09" db="EMBL/GenBank/DDBJ databases">
        <authorList>
            <consortium name="Pathogen Informatics"/>
        </authorList>
    </citation>
    <scope>NUCLEOTIDE SEQUENCE [LARGE SCALE GENOMIC DNA]</scope>
    <source>
        <strain evidence="1 7">2789STDY5608872</strain>
        <strain evidence="2 6">2789STDY5834948</strain>
    </source>
</reference>
<evidence type="ECO:0000313" key="4">
    <source>
        <dbReference type="EMBL" id="MRZ08692.1"/>
    </source>
</evidence>
<reference evidence="4 9" key="4">
    <citation type="journal article" date="2019" name="Nat. Med.">
        <title>A library of human gut bacterial isolates paired with longitudinal multiomics data enables mechanistic microbiome research.</title>
        <authorList>
            <person name="Poyet M."/>
            <person name="Groussin M."/>
            <person name="Gibbons S.M."/>
            <person name="Avila-Pacheco J."/>
            <person name="Jiang X."/>
            <person name="Kearney S.M."/>
            <person name="Perrotta A.R."/>
            <person name="Berdy B."/>
            <person name="Zhao S."/>
            <person name="Lieberman T.D."/>
            <person name="Swanson P.K."/>
            <person name="Smith M."/>
            <person name="Roesemann S."/>
            <person name="Alexander J.E."/>
            <person name="Rich S.A."/>
            <person name="Livny J."/>
            <person name="Vlamakis H."/>
            <person name="Clish C."/>
            <person name="Bullock K."/>
            <person name="Deik A."/>
            <person name="Scott J."/>
            <person name="Pierce K.A."/>
            <person name="Xavier R.J."/>
            <person name="Alm E.J."/>
        </authorList>
    </citation>
    <scope>NUCLEOTIDE SEQUENCE [LARGE SCALE GENOMIC DNA]</scope>
    <source>
        <strain evidence="4 9">BIOML-A10</strain>
    </source>
</reference>
<dbReference type="Proteomes" id="UP000095332">
    <property type="component" value="Unassembled WGS sequence"/>
</dbReference>
<dbReference type="Proteomes" id="UP000195950">
    <property type="component" value="Unassembled WGS sequence"/>
</dbReference>
<evidence type="ECO:0000313" key="6">
    <source>
        <dbReference type="Proteomes" id="UP000095332"/>
    </source>
</evidence>
<proteinExistence type="predicted"/>
<evidence type="ECO:0000313" key="3">
    <source>
        <dbReference type="EMBL" id="MCB6518222.1"/>
    </source>
</evidence>
<protein>
    <submittedName>
        <fullName evidence="2">Uncharacterized protein</fullName>
    </submittedName>
</protein>
<dbReference type="EMBL" id="CZBM01000021">
    <property type="protein sequence ID" value="CUQ53680.1"/>
    <property type="molecule type" value="Genomic_DNA"/>
</dbReference>
<dbReference type="Proteomes" id="UP000095591">
    <property type="component" value="Unassembled WGS sequence"/>
</dbReference>
<reference evidence="3" key="5">
    <citation type="submission" date="2021-10" db="EMBL/GenBank/DDBJ databases">
        <title>Collection of gut derived symbiotic bacterial strains cultured from healthy donors.</title>
        <authorList>
            <person name="Lin H."/>
            <person name="Littmann E."/>
            <person name="Kohout C."/>
            <person name="Pamer E.G."/>
        </authorList>
    </citation>
    <scope>NUCLEOTIDE SEQUENCE</scope>
    <source>
        <strain evidence="3">DFI.2.94</strain>
    </source>
</reference>
<accession>A0A174XBH8</accession>
<sequence length="357" mass="40881">MKILSILSDHRFIGFDRMKVLLPDGCKIEMPTQSPFIKYLCRFRSLVRLFRLEPRCATFLTEDILILAFLRKLWFISLSKANIVSVENLRIGFSEVLTFCSMRSYGMNVVYYGDYGQNVNGEEIHIYKLDESLHSEICYTFPAGSVKHIHNILYDKYRERFFIFTGDFGDDVGIYIANSDFSKVTPYLVGQQSYRAVIGKVLENGLLYATDAVMEDNYLYYVPFSDSIPRKLLSLGGSVIYGLILKEGLVFSTTVEPRPSVSSKIISLIDNRRGKGIKSNLIDVFYVSDDLACQKLKSYKKDFLPMRLFQYGCVTFPVLFDEHMEISSLPVNPVSVDDYDGIVDHLELSNTYGLKIH</sequence>
<dbReference type="AlphaFoldDB" id="A0A174XBH8"/>
<evidence type="ECO:0000313" key="9">
    <source>
        <dbReference type="Proteomes" id="UP000471216"/>
    </source>
</evidence>
<evidence type="ECO:0000313" key="5">
    <source>
        <dbReference type="EMBL" id="OUP13372.1"/>
    </source>
</evidence>